<keyword evidence="4" id="KW-0539">Nucleus</keyword>
<keyword evidence="3" id="KW-0371">Homeobox</keyword>
<keyword evidence="8" id="KW-1185">Reference proteome</keyword>
<dbReference type="InterPro" id="IPR001356">
    <property type="entry name" value="HD"/>
</dbReference>
<dbReference type="GO" id="GO:0005634">
    <property type="term" value="C:nucleus"/>
    <property type="evidence" value="ECO:0007669"/>
    <property type="project" value="UniProtKB-SubCell"/>
</dbReference>
<evidence type="ECO:0000313" key="7">
    <source>
        <dbReference type="EnsemblPlants" id="KQJ92158"/>
    </source>
</evidence>
<reference evidence="7" key="3">
    <citation type="submission" date="2018-08" db="UniProtKB">
        <authorList>
            <consortium name="EnsemblPlants"/>
        </authorList>
    </citation>
    <scope>IDENTIFICATION</scope>
    <source>
        <strain evidence="7">cv. Bd21</strain>
    </source>
</reference>
<organism evidence="6">
    <name type="scientific">Brachypodium distachyon</name>
    <name type="common">Purple false brome</name>
    <name type="synonym">Trachynia distachya</name>
    <dbReference type="NCBI Taxonomy" id="15368"/>
    <lineage>
        <taxon>Eukaryota</taxon>
        <taxon>Viridiplantae</taxon>
        <taxon>Streptophyta</taxon>
        <taxon>Embryophyta</taxon>
        <taxon>Tracheophyta</taxon>
        <taxon>Spermatophyta</taxon>
        <taxon>Magnoliopsida</taxon>
        <taxon>Liliopsida</taxon>
        <taxon>Poales</taxon>
        <taxon>Poaceae</taxon>
        <taxon>BOP clade</taxon>
        <taxon>Pooideae</taxon>
        <taxon>Stipodae</taxon>
        <taxon>Brachypodieae</taxon>
        <taxon>Brachypodium</taxon>
    </lineage>
</organism>
<dbReference type="STRING" id="15368.A0A0Q3EXM0"/>
<dbReference type="InterPro" id="IPR008422">
    <property type="entry name" value="KN_HD"/>
</dbReference>
<dbReference type="SUPFAM" id="SSF46689">
    <property type="entry name" value="Homeodomain-like"/>
    <property type="match status" value="1"/>
</dbReference>
<comment type="subcellular location">
    <subcellularLocation>
        <location evidence="1">Nucleus</location>
    </subcellularLocation>
</comment>
<dbReference type="GO" id="GO:0006355">
    <property type="term" value="P:regulation of DNA-templated transcription"/>
    <property type="evidence" value="ECO:0007669"/>
    <property type="project" value="InterPro"/>
</dbReference>
<dbReference type="Proteomes" id="UP000008810">
    <property type="component" value="Chromosome 4"/>
</dbReference>
<reference evidence="6 7" key="1">
    <citation type="journal article" date="2010" name="Nature">
        <title>Genome sequencing and analysis of the model grass Brachypodium distachyon.</title>
        <authorList>
            <consortium name="International Brachypodium Initiative"/>
        </authorList>
    </citation>
    <scope>NUCLEOTIDE SEQUENCE [LARGE SCALE GENOMIC DNA]</scope>
    <source>
        <strain evidence="6 7">Bd21</strain>
    </source>
</reference>
<dbReference type="InterPro" id="IPR009057">
    <property type="entry name" value="Homeodomain-like_sf"/>
</dbReference>
<dbReference type="PANTHER" id="PTHR11850">
    <property type="entry name" value="HOMEOBOX PROTEIN TRANSCRIPTION FACTORS"/>
    <property type="match status" value="1"/>
</dbReference>
<protein>
    <recommendedName>
        <fullName evidence="5">KN homeodomain domain-containing protein</fullName>
    </recommendedName>
</protein>
<evidence type="ECO:0000313" key="8">
    <source>
        <dbReference type="Proteomes" id="UP000008810"/>
    </source>
</evidence>
<evidence type="ECO:0000259" key="5">
    <source>
        <dbReference type="Pfam" id="PF05920"/>
    </source>
</evidence>
<dbReference type="Gene3D" id="1.10.10.60">
    <property type="entry name" value="Homeodomain-like"/>
    <property type="match status" value="1"/>
</dbReference>
<feature type="domain" description="KN homeodomain" evidence="5">
    <location>
        <begin position="3"/>
        <end position="23"/>
    </location>
</feature>
<evidence type="ECO:0000256" key="1">
    <source>
        <dbReference type="ARBA" id="ARBA00004123"/>
    </source>
</evidence>
<dbReference type="InParanoid" id="A0A0Q3EXM0"/>
<keyword evidence="2" id="KW-0238">DNA-binding</keyword>
<dbReference type="EMBL" id="CM000883">
    <property type="protein sequence ID" value="KQJ92158.1"/>
    <property type="molecule type" value="Genomic_DNA"/>
</dbReference>
<accession>A0A0Q3EXM0</accession>
<dbReference type="AlphaFoldDB" id="A0A0Q3EXM0"/>
<evidence type="ECO:0000256" key="2">
    <source>
        <dbReference type="ARBA" id="ARBA00023125"/>
    </source>
</evidence>
<evidence type="ECO:0000313" key="6">
    <source>
        <dbReference type="EMBL" id="KQJ92158.1"/>
    </source>
</evidence>
<proteinExistence type="predicted"/>
<gene>
    <name evidence="6" type="ORF">BRADI_4g41965v3</name>
</gene>
<reference evidence="6" key="2">
    <citation type="submission" date="2017-06" db="EMBL/GenBank/DDBJ databases">
        <title>WGS assembly of Brachypodium distachyon.</title>
        <authorList>
            <consortium name="The International Brachypodium Initiative"/>
            <person name="Lucas S."/>
            <person name="Harmon-Smith M."/>
            <person name="Lail K."/>
            <person name="Tice H."/>
            <person name="Grimwood J."/>
            <person name="Bruce D."/>
            <person name="Barry K."/>
            <person name="Shu S."/>
            <person name="Lindquist E."/>
            <person name="Wang M."/>
            <person name="Pitluck S."/>
            <person name="Vogel J.P."/>
            <person name="Garvin D.F."/>
            <person name="Mockler T.C."/>
            <person name="Schmutz J."/>
            <person name="Rokhsar D."/>
            <person name="Bevan M.W."/>
        </authorList>
    </citation>
    <scope>NUCLEOTIDE SEQUENCE</scope>
    <source>
        <strain evidence="6">Bd21</strain>
    </source>
</reference>
<name>A0A0Q3EXM0_BRADI</name>
<sequence>MRAKQTGLTRNQVSNWFIKARVRLWKPMVEEMYLEETGNKVAAVAGEEDEDGGNNGVLSAAAVSMVDAGSQQQAHQASFYGEDDAAATSFQQQLKKARTTTRTAPPPAFVHVSGAGHRELLMKRGPGPGLAWSLPPPAGVSLTLGLLRGSGAEQRAASFLMGGSNGGSWAAAAAPPRHDVDLQSSKALAAQLMRDFMA</sequence>
<dbReference type="OrthoDB" id="991095at2759"/>
<dbReference type="Pfam" id="PF05920">
    <property type="entry name" value="Homeobox_KN"/>
    <property type="match status" value="1"/>
</dbReference>
<evidence type="ECO:0000256" key="3">
    <source>
        <dbReference type="ARBA" id="ARBA00023155"/>
    </source>
</evidence>
<dbReference type="CDD" id="cd00086">
    <property type="entry name" value="homeodomain"/>
    <property type="match status" value="1"/>
</dbReference>
<evidence type="ECO:0000256" key="4">
    <source>
        <dbReference type="ARBA" id="ARBA00023242"/>
    </source>
</evidence>
<dbReference type="Gramene" id="KQJ92158">
    <property type="protein sequence ID" value="KQJ92158"/>
    <property type="gene ID" value="BRADI_4g41965v3"/>
</dbReference>
<dbReference type="EnsemblPlants" id="KQJ92158">
    <property type="protein sequence ID" value="KQJ92158"/>
    <property type="gene ID" value="BRADI_4g41965v3"/>
</dbReference>
<dbReference type="GO" id="GO:0003677">
    <property type="term" value="F:DNA binding"/>
    <property type="evidence" value="ECO:0007669"/>
    <property type="project" value="UniProtKB-KW"/>
</dbReference>
<dbReference type="InterPro" id="IPR050224">
    <property type="entry name" value="TALE_homeobox"/>
</dbReference>